<dbReference type="InterPro" id="IPR025646">
    <property type="entry name" value="DUF4350"/>
</dbReference>
<dbReference type="RefSeq" id="WP_307240289.1">
    <property type="nucleotide sequence ID" value="NZ_JAUSUZ010000001.1"/>
</dbReference>
<dbReference type="EMBL" id="JAUSUZ010000001">
    <property type="protein sequence ID" value="MDQ0366736.1"/>
    <property type="molecule type" value="Genomic_DNA"/>
</dbReference>
<accession>A0AAE4AYG4</accession>
<reference evidence="4 5" key="1">
    <citation type="submission" date="2023-07" db="EMBL/GenBank/DDBJ databases">
        <title>Sequencing the genomes of 1000 actinobacteria strains.</title>
        <authorList>
            <person name="Klenk H.-P."/>
        </authorList>
    </citation>
    <scope>NUCLEOTIDE SEQUENCE [LARGE SCALE GENOMIC DNA]</scope>
    <source>
        <strain evidence="4 5">DSM 44709</strain>
    </source>
</reference>
<proteinExistence type="predicted"/>
<organism evidence="4 5">
    <name type="scientific">Catenuloplanes indicus</name>
    <dbReference type="NCBI Taxonomy" id="137267"/>
    <lineage>
        <taxon>Bacteria</taxon>
        <taxon>Bacillati</taxon>
        <taxon>Actinomycetota</taxon>
        <taxon>Actinomycetes</taxon>
        <taxon>Micromonosporales</taxon>
        <taxon>Micromonosporaceae</taxon>
        <taxon>Catenuloplanes</taxon>
    </lineage>
</organism>
<name>A0AAE4AYG4_9ACTN</name>
<keyword evidence="2" id="KW-0472">Membrane</keyword>
<evidence type="ECO:0000256" key="1">
    <source>
        <dbReference type="SAM" id="MobiDB-lite"/>
    </source>
</evidence>
<evidence type="ECO:0000313" key="5">
    <source>
        <dbReference type="Proteomes" id="UP001240236"/>
    </source>
</evidence>
<gene>
    <name evidence="4" type="ORF">J2S42_003405</name>
</gene>
<evidence type="ECO:0000256" key="2">
    <source>
        <dbReference type="SAM" id="Phobius"/>
    </source>
</evidence>
<dbReference type="AlphaFoldDB" id="A0AAE4AYG4"/>
<evidence type="ECO:0000313" key="4">
    <source>
        <dbReference type="EMBL" id="MDQ0366736.1"/>
    </source>
</evidence>
<feature type="region of interest" description="Disordered" evidence="1">
    <location>
        <begin position="232"/>
        <end position="302"/>
    </location>
</feature>
<evidence type="ECO:0000259" key="3">
    <source>
        <dbReference type="Pfam" id="PF14258"/>
    </source>
</evidence>
<keyword evidence="2" id="KW-1133">Transmembrane helix</keyword>
<dbReference type="Pfam" id="PF14258">
    <property type="entry name" value="DUF4350"/>
    <property type="match status" value="1"/>
</dbReference>
<protein>
    <recommendedName>
        <fullName evidence="3">DUF4350 domain-containing protein</fullName>
    </recommendedName>
</protein>
<comment type="caution">
    <text evidence="4">The sequence shown here is derived from an EMBL/GenBank/DDBJ whole genome shotgun (WGS) entry which is preliminary data.</text>
</comment>
<keyword evidence="5" id="KW-1185">Reference proteome</keyword>
<dbReference type="Proteomes" id="UP001240236">
    <property type="component" value="Unassembled WGS sequence"/>
</dbReference>
<feature type="transmembrane region" description="Helical" evidence="2">
    <location>
        <begin position="310"/>
        <end position="328"/>
    </location>
</feature>
<sequence>MKRRYRILVPVAIALVLLLTTGITYAIEEPDPSAEDYLSPTVTTAIGGSALDRALRATGVDVRHLTRTSDALVEAYRGNATLFIPAPEAIHPEYLRMLELLPPTTRIVLVAPGGPALRAAGLGVTAQSRRWTTKAVPPDAEQAGPCRIDEARAAGIAAALRQRYTGTGPACYGHGLVRAHDLTAETYVIGAGDPFRNDRIREHGNERLAVGLLGARGRMIWLDRHRLEPPPLYASTRPEGPDAPPSLYPDVPGDGDTSGPGEQPAPDGSPQPGGGAGPDDGDAGDSGGDQRADGPAPPDENPVLDAFPPWFWAMLVLLAAAALATALWRARRLGPPVLEPLPVQVRAHETVLGRGRLYRRARAAAHSAEILREAARQRLTHRLRLAPDADLSAAVAAHLRSDEREVRHVLYDFQVTDDGELVWLARALHELTTAVTHEGDDR</sequence>
<keyword evidence="2" id="KW-0812">Transmembrane</keyword>
<feature type="domain" description="DUF4350" evidence="3">
    <location>
        <begin position="45"/>
        <end position="213"/>
    </location>
</feature>